<dbReference type="InterPro" id="IPR000073">
    <property type="entry name" value="AB_hydrolase_1"/>
</dbReference>
<feature type="domain" description="AB hydrolase-1" evidence="1">
    <location>
        <begin position="46"/>
        <end position="269"/>
    </location>
</feature>
<dbReference type="PANTHER" id="PTHR43433:SF5">
    <property type="entry name" value="AB HYDROLASE-1 DOMAIN-CONTAINING PROTEIN"/>
    <property type="match status" value="1"/>
</dbReference>
<dbReference type="Proteomes" id="UP001064971">
    <property type="component" value="Plasmid pDAETH-1"/>
</dbReference>
<dbReference type="Pfam" id="PF00561">
    <property type="entry name" value="Abhydrolase_1"/>
    <property type="match status" value="1"/>
</dbReference>
<reference evidence="2" key="1">
    <citation type="submission" date="2022-07" db="EMBL/GenBank/DDBJ databases">
        <title>Complete Genome Sequence of the Radioresistant Bacterium Deinococcus aetherius ST0316, Isolated from the Air Dust collected in Lower Stratosphere above Japan.</title>
        <authorList>
            <person name="Satoh K."/>
            <person name="Hagiwara K."/>
            <person name="Katsumata K."/>
            <person name="Kubo A."/>
            <person name="Yokobori S."/>
            <person name="Yamagishi A."/>
            <person name="Oono Y."/>
            <person name="Narumi I."/>
        </authorList>
    </citation>
    <scope>NUCLEOTIDE SEQUENCE</scope>
    <source>
        <strain evidence="2">ST0316</strain>
        <plasmid evidence="2">pDAETH-1</plasmid>
    </source>
</reference>
<dbReference type="Gene3D" id="3.40.50.1820">
    <property type="entry name" value="alpha/beta hydrolase"/>
    <property type="match status" value="1"/>
</dbReference>
<evidence type="ECO:0000313" key="3">
    <source>
        <dbReference type="Proteomes" id="UP001064971"/>
    </source>
</evidence>
<keyword evidence="3" id="KW-1185">Reference proteome</keyword>
<dbReference type="SUPFAM" id="SSF53474">
    <property type="entry name" value="alpha/beta-Hydrolases"/>
    <property type="match status" value="1"/>
</dbReference>
<dbReference type="InterPro" id="IPR000639">
    <property type="entry name" value="Epox_hydrolase-like"/>
</dbReference>
<evidence type="ECO:0000313" key="2">
    <source>
        <dbReference type="EMBL" id="BDP43499.1"/>
    </source>
</evidence>
<keyword evidence="2" id="KW-0614">Plasmid</keyword>
<keyword evidence="2" id="KW-0378">Hydrolase</keyword>
<geneLocation type="plasmid" evidence="2 3">
    <name>pDAETH-1</name>
</geneLocation>
<accession>A0ABN6RNR3</accession>
<dbReference type="RefSeq" id="WP_264777977.1">
    <property type="nucleotide sequence ID" value="NZ_AP026561.1"/>
</dbReference>
<evidence type="ECO:0000259" key="1">
    <source>
        <dbReference type="Pfam" id="PF00561"/>
    </source>
</evidence>
<organism evidence="2 3">
    <name type="scientific">Deinococcus aetherius</name>
    <dbReference type="NCBI Taxonomy" id="200252"/>
    <lineage>
        <taxon>Bacteria</taxon>
        <taxon>Thermotogati</taxon>
        <taxon>Deinococcota</taxon>
        <taxon>Deinococci</taxon>
        <taxon>Deinococcales</taxon>
        <taxon>Deinococcaceae</taxon>
        <taxon>Deinococcus</taxon>
    </lineage>
</organism>
<name>A0ABN6RNR3_9DEIO</name>
<dbReference type="GO" id="GO:0016787">
    <property type="term" value="F:hydrolase activity"/>
    <property type="evidence" value="ECO:0007669"/>
    <property type="project" value="UniProtKB-KW"/>
</dbReference>
<dbReference type="InterPro" id="IPR050471">
    <property type="entry name" value="AB_hydrolase"/>
</dbReference>
<dbReference type="PRINTS" id="PR00412">
    <property type="entry name" value="EPOXHYDRLASE"/>
</dbReference>
<dbReference type="InterPro" id="IPR029058">
    <property type="entry name" value="AB_hydrolase_fold"/>
</dbReference>
<dbReference type="PRINTS" id="PR00111">
    <property type="entry name" value="ABHYDROLASE"/>
</dbReference>
<dbReference type="PANTHER" id="PTHR43433">
    <property type="entry name" value="HYDROLASE, ALPHA/BETA FOLD FAMILY PROTEIN"/>
    <property type="match status" value="1"/>
</dbReference>
<sequence length="285" mass="30790">MERSAVSSQPSAGEDFHRVALGGRNFAYLEVSPPHPRANVLFLAWLGGSRLGWEGVVAEVGKEYRALAPDHRDTGDSDPFEDAFTLADLADDAAEFLRAVDAAPAFVVGLSMGGMVAQHLALRHPELVRGLVLVSTTPGGADSTPATERGRAALFLPADMEARERAQQALTLMTHDGFTEANPGMLELAARHAERHPMSEGSFKRQFRAIRAHDTTPGLARLTVPTLVLHGERDDLIPLPNAERLAAGISGADLQVYPGTGHMPHLERPQEFLADLRGFLQEQTN</sequence>
<dbReference type="EMBL" id="AP026561">
    <property type="protein sequence ID" value="BDP43499.1"/>
    <property type="molecule type" value="Genomic_DNA"/>
</dbReference>
<protein>
    <submittedName>
        <fullName evidence="2">Hydrolase</fullName>
    </submittedName>
</protein>
<proteinExistence type="predicted"/>
<gene>
    <name evidence="2" type="ORF">DAETH_34680</name>
</gene>